<reference evidence="3" key="2">
    <citation type="submission" date="2016-06" db="UniProtKB">
        <authorList>
            <consortium name="WormBaseParasite"/>
        </authorList>
    </citation>
    <scope>IDENTIFICATION</scope>
</reference>
<name>A0A183HGK9_9BILA</name>
<evidence type="ECO:0000313" key="2">
    <source>
        <dbReference type="Proteomes" id="UP000242913"/>
    </source>
</evidence>
<dbReference type="AlphaFoldDB" id="A0A183HGK9"/>
<sequence>MEDLNFQMYLETLAEKITQLLKMMPTACGFCLFKELENERKCNAISHFILRLAFCQTSEQKKRFIQQERSRGCFHMNKYSYGLSIIGHHKNWFGIHCAVLIAY</sequence>
<gene>
    <name evidence="1" type="ORF">X798_07633</name>
</gene>
<dbReference type="Proteomes" id="UP000242913">
    <property type="component" value="Unassembled WGS sequence"/>
</dbReference>
<dbReference type="Pfam" id="PF26466">
    <property type="entry name" value="DNA_primase_lrg_N"/>
    <property type="match status" value="1"/>
</dbReference>
<dbReference type="Gene3D" id="1.20.930.80">
    <property type="match status" value="1"/>
</dbReference>
<keyword evidence="2" id="KW-1185">Reference proteome</keyword>
<proteinExistence type="predicted"/>
<evidence type="ECO:0000313" key="1">
    <source>
        <dbReference type="EMBL" id="OZC05394.1"/>
    </source>
</evidence>
<dbReference type="EMBL" id="KZ271351">
    <property type="protein sequence ID" value="OZC05394.1"/>
    <property type="molecule type" value="Genomic_DNA"/>
</dbReference>
<dbReference type="WBParaSite" id="OFLC_0000662001-mRNA-1">
    <property type="protein sequence ID" value="OFLC_0000662001-mRNA-1"/>
    <property type="gene ID" value="OFLC_0000662001"/>
</dbReference>
<reference evidence="1 2" key="1">
    <citation type="submission" date="2015-12" db="EMBL/GenBank/DDBJ databases">
        <title>Draft genome of the nematode, Onchocerca flexuosa.</title>
        <authorList>
            <person name="Mitreva M."/>
        </authorList>
    </citation>
    <scope>NUCLEOTIDE SEQUENCE [LARGE SCALE GENOMIC DNA]</scope>
    <source>
        <strain evidence="1">Red Deer</strain>
    </source>
</reference>
<protein>
    <submittedName>
        <fullName evidence="1 3">Uncharacterized protein</fullName>
    </submittedName>
</protein>
<dbReference type="STRING" id="387005.A0A183HGK9"/>
<evidence type="ECO:0000313" key="3">
    <source>
        <dbReference type="WBParaSite" id="OFLC_0000662001-mRNA-1"/>
    </source>
</evidence>
<dbReference type="OrthoDB" id="421393at2759"/>
<organism evidence="3">
    <name type="scientific">Onchocerca flexuosa</name>
    <dbReference type="NCBI Taxonomy" id="387005"/>
    <lineage>
        <taxon>Eukaryota</taxon>
        <taxon>Metazoa</taxon>
        <taxon>Ecdysozoa</taxon>
        <taxon>Nematoda</taxon>
        <taxon>Chromadorea</taxon>
        <taxon>Rhabditida</taxon>
        <taxon>Spirurina</taxon>
        <taxon>Spiruromorpha</taxon>
        <taxon>Filarioidea</taxon>
        <taxon>Onchocercidae</taxon>
        <taxon>Onchocerca</taxon>
    </lineage>
</organism>
<accession>A0A183HGK9</accession>